<gene>
    <name evidence="3" type="ORF">KDW95_06215</name>
</gene>
<keyword evidence="4" id="KW-1185">Reference proteome</keyword>
<evidence type="ECO:0000256" key="1">
    <source>
        <dbReference type="SAM" id="MobiDB-lite"/>
    </source>
</evidence>
<proteinExistence type="predicted"/>
<sequence length="137" mass="15434">MSDTTTPDSTADSASGNETGQTKSGFLALVSRMIFEEKLPVRFMYKSVPEHLNDTGWRLFSGYEDEAYLQDEVANLTPVPLEKLYGMDPTLEEKLAFNAGTVWERQPGSDWERVYDFRIPSPSVDVTITNDPEQFNG</sequence>
<organism evidence="3 4">
    <name type="scientific">Marinobacterium rhizophilum</name>
    <dbReference type="NCBI Taxonomy" id="420402"/>
    <lineage>
        <taxon>Bacteria</taxon>
        <taxon>Pseudomonadati</taxon>
        <taxon>Pseudomonadota</taxon>
        <taxon>Gammaproteobacteria</taxon>
        <taxon>Oceanospirillales</taxon>
        <taxon>Oceanospirillaceae</taxon>
        <taxon>Marinobacterium</taxon>
    </lineage>
</organism>
<dbReference type="EMBL" id="CP073347">
    <property type="protein sequence ID" value="UTW13251.1"/>
    <property type="molecule type" value="Genomic_DNA"/>
</dbReference>
<feature type="region of interest" description="Disordered" evidence="1">
    <location>
        <begin position="1"/>
        <end position="21"/>
    </location>
</feature>
<reference evidence="3" key="1">
    <citation type="submission" date="2021-04" db="EMBL/GenBank/DDBJ databases">
        <title>Oceanospirillales bacteria with DddD are important DMSP degraders in coastal seawater.</title>
        <authorList>
            <person name="Liu J."/>
        </authorList>
    </citation>
    <scope>NUCLEOTIDE SEQUENCE</scope>
    <source>
        <strain evidence="3">D13-1</strain>
    </source>
</reference>
<accession>A0ABY5HQT8</accession>
<feature type="domain" description="Immunity protein Imm33" evidence="2">
    <location>
        <begin position="29"/>
        <end position="114"/>
    </location>
</feature>
<dbReference type="Proteomes" id="UP001058461">
    <property type="component" value="Chromosome"/>
</dbReference>
<dbReference type="InterPro" id="IPR018689">
    <property type="entry name" value="Imm33_dom"/>
</dbReference>
<evidence type="ECO:0000313" key="3">
    <source>
        <dbReference type="EMBL" id="UTW13251.1"/>
    </source>
</evidence>
<name>A0ABY5HQT8_9GAMM</name>
<evidence type="ECO:0000259" key="2">
    <source>
        <dbReference type="Pfam" id="PF09951"/>
    </source>
</evidence>
<evidence type="ECO:0000313" key="4">
    <source>
        <dbReference type="Proteomes" id="UP001058461"/>
    </source>
</evidence>
<dbReference type="Pfam" id="PF09951">
    <property type="entry name" value="Imm33"/>
    <property type="match status" value="1"/>
</dbReference>
<feature type="compositionally biased region" description="Low complexity" evidence="1">
    <location>
        <begin position="1"/>
        <end position="15"/>
    </location>
</feature>
<protein>
    <submittedName>
        <fullName evidence="3">DUF2185 domain-containing protein</fullName>
    </submittedName>
</protein>
<dbReference type="RefSeq" id="WP_255855422.1">
    <property type="nucleotide sequence ID" value="NZ_CP073347.1"/>
</dbReference>